<proteinExistence type="predicted"/>
<dbReference type="EMBL" id="CABFNB010000149">
    <property type="protein sequence ID" value="VTZ65177.1"/>
    <property type="molecule type" value="Genomic_DNA"/>
</dbReference>
<accession>A0A508X5S8</accession>
<evidence type="ECO:0000313" key="2">
    <source>
        <dbReference type="EMBL" id="VTZ65177.1"/>
    </source>
</evidence>
<dbReference type="Proteomes" id="UP000507954">
    <property type="component" value="Unassembled WGS sequence"/>
</dbReference>
<feature type="compositionally biased region" description="Basic and acidic residues" evidence="1">
    <location>
        <begin position="15"/>
        <end position="26"/>
    </location>
</feature>
<protein>
    <submittedName>
        <fullName evidence="2">Uncharacterized protein</fullName>
    </submittedName>
</protein>
<gene>
    <name evidence="2" type="ORF">EMEDMD4_790201</name>
</gene>
<sequence length="26" mass="2891">MPVPTLQAKPVATKMECKDLPPPIRE</sequence>
<dbReference type="AlphaFoldDB" id="A0A508X5S8"/>
<name>A0A508X5S8_9HYPH</name>
<feature type="region of interest" description="Disordered" evidence="1">
    <location>
        <begin position="1"/>
        <end position="26"/>
    </location>
</feature>
<reference evidence="2" key="1">
    <citation type="submission" date="2019-06" db="EMBL/GenBank/DDBJ databases">
        <authorList>
            <person name="Le Quere A."/>
            <person name="Colella S."/>
        </authorList>
    </citation>
    <scope>NUCLEOTIDE SEQUENCE</scope>
    <source>
        <strain evidence="2">EmedicaeMD41</strain>
    </source>
</reference>
<organism evidence="2">
    <name type="scientific">Sinorhizobium medicae</name>
    <dbReference type="NCBI Taxonomy" id="110321"/>
    <lineage>
        <taxon>Bacteria</taxon>
        <taxon>Pseudomonadati</taxon>
        <taxon>Pseudomonadota</taxon>
        <taxon>Alphaproteobacteria</taxon>
        <taxon>Hyphomicrobiales</taxon>
        <taxon>Rhizobiaceae</taxon>
        <taxon>Sinorhizobium/Ensifer group</taxon>
        <taxon>Sinorhizobium</taxon>
    </lineage>
</organism>
<evidence type="ECO:0000256" key="1">
    <source>
        <dbReference type="SAM" id="MobiDB-lite"/>
    </source>
</evidence>